<evidence type="ECO:0008006" key="3">
    <source>
        <dbReference type="Google" id="ProtNLM"/>
    </source>
</evidence>
<dbReference type="Proteomes" id="UP001627154">
    <property type="component" value="Unassembled WGS sequence"/>
</dbReference>
<evidence type="ECO:0000313" key="2">
    <source>
        <dbReference type="Proteomes" id="UP001627154"/>
    </source>
</evidence>
<accession>A0ABD2X8K0</accession>
<protein>
    <recommendedName>
        <fullName evidence="3">MICOS complex subunit MIC19</fullName>
    </recommendedName>
</protein>
<dbReference type="SUPFAM" id="SSF47072">
    <property type="entry name" value="Cysteine alpha-hairpin motif"/>
    <property type="match status" value="1"/>
</dbReference>
<dbReference type="AlphaFoldDB" id="A0ABD2X8K0"/>
<keyword evidence="2" id="KW-1185">Reference proteome</keyword>
<organism evidence="1 2">
    <name type="scientific">Trichogramma kaykai</name>
    <dbReference type="NCBI Taxonomy" id="54128"/>
    <lineage>
        <taxon>Eukaryota</taxon>
        <taxon>Metazoa</taxon>
        <taxon>Ecdysozoa</taxon>
        <taxon>Arthropoda</taxon>
        <taxon>Hexapoda</taxon>
        <taxon>Insecta</taxon>
        <taxon>Pterygota</taxon>
        <taxon>Neoptera</taxon>
        <taxon>Endopterygota</taxon>
        <taxon>Hymenoptera</taxon>
        <taxon>Apocrita</taxon>
        <taxon>Proctotrupomorpha</taxon>
        <taxon>Chalcidoidea</taxon>
        <taxon>Trichogrammatidae</taxon>
        <taxon>Trichogramma</taxon>
    </lineage>
</organism>
<gene>
    <name evidence="1" type="ORF">TKK_005289</name>
</gene>
<reference evidence="1 2" key="1">
    <citation type="journal article" date="2024" name="bioRxiv">
        <title>A reference genome for Trichogramma kaykai: A tiny desert-dwelling parasitoid wasp with competing sex-ratio distorters.</title>
        <authorList>
            <person name="Culotta J."/>
            <person name="Lindsey A.R."/>
        </authorList>
    </citation>
    <scope>NUCLEOTIDE SEQUENCE [LARGE SCALE GENOMIC DNA]</scope>
    <source>
        <strain evidence="1 2">KSX58</strain>
    </source>
</reference>
<dbReference type="EMBL" id="JBJJXI010000045">
    <property type="protein sequence ID" value="KAL3401446.1"/>
    <property type="molecule type" value="Genomic_DNA"/>
</dbReference>
<name>A0ABD2X8K0_9HYME</name>
<evidence type="ECO:0000313" key="1">
    <source>
        <dbReference type="EMBL" id="KAL3401446.1"/>
    </source>
</evidence>
<comment type="caution">
    <text evidence="1">The sequence shown here is derived from an EMBL/GenBank/DDBJ whole genome shotgun (WGS) entry which is preliminary data.</text>
</comment>
<dbReference type="InterPro" id="IPR009069">
    <property type="entry name" value="Cys_alpha_HP_mot_SF"/>
</dbReference>
<sequence length="159" mass="18054">MSYKQIEYNAQPEESKALSFRGVLVSSGVLERRDVACCPKPSNEDLDKLTVRENAWVEKLEQLDQQHTRECGLTIKEAQPIFDKLEKWTKSGKGPACPDKSKAVFKCLEKNRGEALKCSEQVESFVNCVDSALRKAAQSDYSKQSKKLSYTEKFERLVV</sequence>
<proteinExistence type="predicted"/>